<proteinExistence type="predicted"/>
<accession>A0ABV5G616</accession>
<reference evidence="2 3" key="1">
    <citation type="submission" date="2024-09" db="EMBL/GenBank/DDBJ databases">
        <authorList>
            <person name="Sun Q."/>
            <person name="Mori K."/>
        </authorList>
    </citation>
    <scope>NUCLEOTIDE SEQUENCE [LARGE SCALE GENOMIC DNA]</scope>
    <source>
        <strain evidence="2 3">CCM 7609</strain>
    </source>
</reference>
<keyword evidence="3" id="KW-1185">Reference proteome</keyword>
<name>A0ABV5G616_9MICC</name>
<evidence type="ECO:0000313" key="3">
    <source>
        <dbReference type="Proteomes" id="UP001589575"/>
    </source>
</evidence>
<organism evidence="2 3">
    <name type="scientific">Citricoccus parietis</name>
    <dbReference type="NCBI Taxonomy" id="592307"/>
    <lineage>
        <taxon>Bacteria</taxon>
        <taxon>Bacillati</taxon>
        <taxon>Actinomycetota</taxon>
        <taxon>Actinomycetes</taxon>
        <taxon>Micrococcales</taxon>
        <taxon>Micrococcaceae</taxon>
        <taxon>Citricoccus</taxon>
    </lineage>
</organism>
<comment type="caution">
    <text evidence="2">The sequence shown here is derived from an EMBL/GenBank/DDBJ whole genome shotgun (WGS) entry which is preliminary data.</text>
</comment>
<gene>
    <name evidence="2" type="ORF">ACFFX0_25625</name>
</gene>
<dbReference type="Proteomes" id="UP001589575">
    <property type="component" value="Unassembled WGS sequence"/>
</dbReference>
<protein>
    <submittedName>
        <fullName evidence="2">Uncharacterized protein</fullName>
    </submittedName>
</protein>
<dbReference type="EMBL" id="JBHMFI010000002">
    <property type="protein sequence ID" value="MFB9074388.1"/>
    <property type="molecule type" value="Genomic_DNA"/>
</dbReference>
<sequence>MPNHRVGTTLAQPPVRARTGPGASHLKLRPGVISTGCVHHRPNVSPSPCPCLARLAGPTSRPRVCAKAPPIR</sequence>
<feature type="region of interest" description="Disordered" evidence="1">
    <location>
        <begin position="1"/>
        <end position="26"/>
    </location>
</feature>
<evidence type="ECO:0000256" key="1">
    <source>
        <dbReference type="SAM" id="MobiDB-lite"/>
    </source>
</evidence>
<evidence type="ECO:0000313" key="2">
    <source>
        <dbReference type="EMBL" id="MFB9074388.1"/>
    </source>
</evidence>